<dbReference type="OrthoDB" id="1002561at2759"/>
<keyword evidence="1" id="KW-0472">Membrane</keyword>
<accession>A0A7J8VS63</accession>
<feature type="transmembrane region" description="Helical" evidence="1">
    <location>
        <begin position="6"/>
        <end position="33"/>
    </location>
</feature>
<sequence>MPVFILTTVLLCLILKLMTTNSYDLLLFLLLILNMKMHLLKNFSSLTENTIFKYWCLI</sequence>
<comment type="caution">
    <text evidence="2">The sequence shown here is derived from an EMBL/GenBank/DDBJ whole genome shotgun (WGS) entry which is preliminary data.</text>
</comment>
<evidence type="ECO:0000256" key="1">
    <source>
        <dbReference type="SAM" id="Phobius"/>
    </source>
</evidence>
<evidence type="ECO:0000313" key="3">
    <source>
        <dbReference type="Proteomes" id="UP000593573"/>
    </source>
</evidence>
<evidence type="ECO:0000313" key="2">
    <source>
        <dbReference type="EMBL" id="MBA0665422.1"/>
    </source>
</evidence>
<name>A0A7J8VS63_9ROSI</name>
<dbReference type="AlphaFoldDB" id="A0A7J8VS63"/>
<keyword evidence="1" id="KW-1133">Transmembrane helix</keyword>
<dbReference type="EMBL" id="JABFAB010000011">
    <property type="protein sequence ID" value="MBA0665422.1"/>
    <property type="molecule type" value="Genomic_DNA"/>
</dbReference>
<proteinExistence type="predicted"/>
<protein>
    <submittedName>
        <fullName evidence="2">Uncharacterized protein</fullName>
    </submittedName>
</protein>
<keyword evidence="3" id="KW-1185">Reference proteome</keyword>
<organism evidence="2 3">
    <name type="scientific">Gossypium klotzschianum</name>
    <dbReference type="NCBI Taxonomy" id="34286"/>
    <lineage>
        <taxon>Eukaryota</taxon>
        <taxon>Viridiplantae</taxon>
        <taxon>Streptophyta</taxon>
        <taxon>Embryophyta</taxon>
        <taxon>Tracheophyta</taxon>
        <taxon>Spermatophyta</taxon>
        <taxon>Magnoliopsida</taxon>
        <taxon>eudicotyledons</taxon>
        <taxon>Gunneridae</taxon>
        <taxon>Pentapetalae</taxon>
        <taxon>rosids</taxon>
        <taxon>malvids</taxon>
        <taxon>Malvales</taxon>
        <taxon>Malvaceae</taxon>
        <taxon>Malvoideae</taxon>
        <taxon>Gossypium</taxon>
    </lineage>
</organism>
<dbReference type="Proteomes" id="UP000593573">
    <property type="component" value="Unassembled WGS sequence"/>
</dbReference>
<reference evidence="2 3" key="1">
    <citation type="journal article" date="2019" name="Genome Biol. Evol.">
        <title>Insights into the evolution of the New World diploid cottons (Gossypium, subgenus Houzingenia) based on genome sequencing.</title>
        <authorList>
            <person name="Grover C.E."/>
            <person name="Arick M.A. 2nd"/>
            <person name="Thrash A."/>
            <person name="Conover J.L."/>
            <person name="Sanders W.S."/>
            <person name="Peterson D.G."/>
            <person name="Frelichowski J.E."/>
            <person name="Scheffler J.A."/>
            <person name="Scheffler B.E."/>
            <person name="Wendel J.F."/>
        </authorList>
    </citation>
    <scope>NUCLEOTIDE SEQUENCE [LARGE SCALE GENOMIC DNA]</scope>
    <source>
        <strain evidence="2">57</strain>
        <tissue evidence="2">Leaf</tissue>
    </source>
</reference>
<gene>
    <name evidence="2" type="ORF">Goklo_005278</name>
</gene>
<keyword evidence="1" id="KW-0812">Transmembrane</keyword>